<gene>
    <name evidence="2" type="ORF">FN846DRAFT_994999</name>
</gene>
<dbReference type="CDD" id="cd00180">
    <property type="entry name" value="PKc"/>
    <property type="match status" value="1"/>
</dbReference>
<sequence>MSRDSLCDKLRSLRVRAHVPVDPKKTEPDQERFFIPDKCLEELITTDAVRNLLSDAQFRLDFYKRDELVKLIAEGGKKTLAILVLIQREKAILRFLEADQLQGQSLDSKLPLEQVKVGAILGDLTAAQDFCRIQWEFLVPIIRKDRSHRDFEHPETILPFLQCEKLGGGGFGDVFKVTLHQLHQQLVDLNSEWKAIVVLKTIRSRKHPSTESEEERILASLRSLQHPNIIVLLASFSLGGVHNLLFPLAQGDLEKLLQGEMPPPPNLCYEHAVLRECYGLSSAIESIHKYFVGDYGMTLIGCHYDLKPQNILVKDGKFILTDFGLSRLKPEEDWSQNEIPLRGYYFAPERESVVQEGFRMNSAGRSSDIWSFGCILAEVITYLRHAPKGVEAFRESRKFTRLVKGCPYTTKTFHQGEKLNPGVEDWLRKLDDNSTSNGERGALSLIRDLLRVDPASRPKIDLVADALFFLAQQALFVFSCNQTNELICQASARPRDTSPDSSYIALETESNRYKIWGRACGLAEQFPGTEGVRHVTISKSRHLHFEISDALRQIEDEIQFIHSWNQRSLVPNYFQLRSLIDKLWTYLPSHFVGQMELALESTMLDARSPGDLQNTADMFRNNTSPEYAKIGALAEVKYLATEDHAGDTERDDLLLQSSAISDESDFDIHRLGKCKLAEQDPPFPVLIEWMVYGPTITDSVSTRVRKIAALFRATDQVEQSGLRVLRCEAYYQKEDPPAFGLVYRIPMQEARPLTLRRLIKETARVRNSRPDLGDLFELATKIVRCVLQVHKVGWIHKSISSYNVLFFDQPGPGPILTSPYLIGFNHSREDAWQAFTEGLLPEVVFKHRIYQHPEYIRKAHGFLPVYDFYSLGVVLLEIGRWRTLDRLIDSKQRTCPEDIQNHLFEVCKKHLGHEMGAHYRDAVKACLASDFIFDRGGDALRNDFEEKVLNRLMKCRA</sequence>
<evidence type="ECO:0000259" key="1">
    <source>
        <dbReference type="PROSITE" id="PS50011"/>
    </source>
</evidence>
<keyword evidence="2" id="KW-0418">Kinase</keyword>
<comment type="caution">
    <text evidence="2">The sequence shown here is derived from an EMBL/GenBank/DDBJ whole genome shotgun (WGS) entry which is preliminary data.</text>
</comment>
<evidence type="ECO:0000313" key="2">
    <source>
        <dbReference type="EMBL" id="KAA8895937.1"/>
    </source>
</evidence>
<dbReference type="Pfam" id="PF24476">
    <property type="entry name" value="DUF7580"/>
    <property type="match status" value="1"/>
</dbReference>
<dbReference type="OrthoDB" id="4062651at2759"/>
<organism evidence="2 3">
    <name type="scientific">Sphaerosporella brunnea</name>
    <dbReference type="NCBI Taxonomy" id="1250544"/>
    <lineage>
        <taxon>Eukaryota</taxon>
        <taxon>Fungi</taxon>
        <taxon>Dikarya</taxon>
        <taxon>Ascomycota</taxon>
        <taxon>Pezizomycotina</taxon>
        <taxon>Pezizomycetes</taxon>
        <taxon>Pezizales</taxon>
        <taxon>Pyronemataceae</taxon>
        <taxon>Sphaerosporella</taxon>
    </lineage>
</organism>
<dbReference type="Proteomes" id="UP000326924">
    <property type="component" value="Unassembled WGS sequence"/>
</dbReference>
<dbReference type="EMBL" id="VXIS01000235">
    <property type="protein sequence ID" value="KAA8895937.1"/>
    <property type="molecule type" value="Genomic_DNA"/>
</dbReference>
<dbReference type="InParanoid" id="A0A5J5ELF5"/>
<dbReference type="InterPro" id="IPR000719">
    <property type="entry name" value="Prot_kinase_dom"/>
</dbReference>
<dbReference type="GO" id="GO:0004672">
    <property type="term" value="F:protein kinase activity"/>
    <property type="evidence" value="ECO:0007669"/>
    <property type="project" value="InterPro"/>
</dbReference>
<dbReference type="Gene3D" id="1.10.510.10">
    <property type="entry name" value="Transferase(Phosphotransferase) domain 1"/>
    <property type="match status" value="2"/>
</dbReference>
<accession>A0A5J5ELF5</accession>
<dbReference type="PROSITE" id="PS50011">
    <property type="entry name" value="PROTEIN_KINASE_DOM"/>
    <property type="match status" value="1"/>
</dbReference>
<dbReference type="AlphaFoldDB" id="A0A5J5ELF5"/>
<proteinExistence type="predicted"/>
<dbReference type="Pfam" id="PF00069">
    <property type="entry name" value="Pkinase"/>
    <property type="match status" value="1"/>
</dbReference>
<dbReference type="Gene3D" id="3.30.200.20">
    <property type="entry name" value="Phosphorylase Kinase, domain 1"/>
    <property type="match status" value="1"/>
</dbReference>
<evidence type="ECO:0000313" key="3">
    <source>
        <dbReference type="Proteomes" id="UP000326924"/>
    </source>
</evidence>
<name>A0A5J5ELF5_9PEZI</name>
<dbReference type="SUPFAM" id="SSF56112">
    <property type="entry name" value="Protein kinase-like (PK-like)"/>
    <property type="match status" value="2"/>
</dbReference>
<feature type="domain" description="Protein kinase" evidence="1">
    <location>
        <begin position="160"/>
        <end position="469"/>
    </location>
</feature>
<dbReference type="PANTHER" id="PTHR37542:SF3">
    <property type="entry name" value="PRION-INHIBITION AND PROPAGATION HELO DOMAIN-CONTAINING PROTEIN"/>
    <property type="match status" value="1"/>
</dbReference>
<reference evidence="2 3" key="1">
    <citation type="submission" date="2019-09" db="EMBL/GenBank/DDBJ databases">
        <title>Draft genome of the ectomycorrhizal ascomycete Sphaerosporella brunnea.</title>
        <authorList>
            <consortium name="DOE Joint Genome Institute"/>
            <person name="Benucci G.M."/>
            <person name="Marozzi G."/>
            <person name="Antonielli L."/>
            <person name="Sanchez S."/>
            <person name="Marco P."/>
            <person name="Wang X."/>
            <person name="Falini L.B."/>
            <person name="Barry K."/>
            <person name="Haridas S."/>
            <person name="Lipzen A."/>
            <person name="Labutti K."/>
            <person name="Grigoriev I.V."/>
            <person name="Murat C."/>
            <person name="Martin F."/>
            <person name="Albertini E."/>
            <person name="Donnini D."/>
            <person name="Bonito G."/>
        </authorList>
    </citation>
    <scope>NUCLEOTIDE SEQUENCE [LARGE SCALE GENOMIC DNA]</scope>
    <source>
        <strain evidence="2 3">Sb_GMNB300</strain>
    </source>
</reference>
<dbReference type="PANTHER" id="PTHR37542">
    <property type="entry name" value="HELO DOMAIN-CONTAINING PROTEIN-RELATED"/>
    <property type="match status" value="1"/>
</dbReference>
<dbReference type="InterPro" id="IPR056002">
    <property type="entry name" value="DUF7580"/>
</dbReference>
<dbReference type="SMART" id="SM00220">
    <property type="entry name" value="S_TKc"/>
    <property type="match status" value="1"/>
</dbReference>
<keyword evidence="3" id="KW-1185">Reference proteome</keyword>
<dbReference type="InterPro" id="IPR011009">
    <property type="entry name" value="Kinase-like_dom_sf"/>
</dbReference>
<dbReference type="GO" id="GO:0005524">
    <property type="term" value="F:ATP binding"/>
    <property type="evidence" value="ECO:0007669"/>
    <property type="project" value="InterPro"/>
</dbReference>
<keyword evidence="2" id="KW-0808">Transferase</keyword>
<protein>
    <submittedName>
        <fullName evidence="2">Kinase-like domain-containing protein</fullName>
    </submittedName>
</protein>